<evidence type="ECO:0000313" key="6">
    <source>
        <dbReference type="Proteomes" id="UP000582837"/>
    </source>
</evidence>
<keyword evidence="3" id="KW-0472">Membrane</keyword>
<feature type="transmembrane region" description="Helical" evidence="3">
    <location>
        <begin position="199"/>
        <end position="219"/>
    </location>
</feature>
<dbReference type="PANTHER" id="PTHR32089">
    <property type="entry name" value="METHYL-ACCEPTING CHEMOTAXIS PROTEIN MCPB"/>
    <property type="match status" value="1"/>
</dbReference>
<name>A0A841H658_9BACT</name>
<sequence length="705" mass="74089">MNEPRLATATIRLLQGYARFLLMAGGAAVLLALASAFRWAPGAWGVVGAILGAAAVAGLRMGSVQLSKFSYVTMTVVPVGALTLLGEPAAAVFAAWAGTAAGDLLRRKVWFASAVNAGREALAAVAGIAGYLLASRAVGLGPADLDHGYAPAFSLAGLPVLIVFFLAYFAASRGLFYFSLIFRGKLTAAERNVLLRYEIVSAVLGMVGAVGVASSFAFLGWPGPVIIVAFVVATGLVARLLVVEAISSEELRKVAAMESVITAGMPLGESMAAIEEMAGRLIEWRWLHVYSVRDGRLVMIHPPMADPEGLDALQPLREQSFATGEAVAMSDLHRGGVGGARIPVRSLVLQPLLYGRTALGLLEVAHHRPDVYRGPEHRLIERFARQLALALQLDGLVRPMTDSAREMDAALRTLGGRLTSLRESGQGVANTAADIRQRIADQGRRTAFGLRLTDELSASAHAMATDAGETAGASRDTRRLASENRGAIAEAIGRLVDLRDFVDAEAREMGALAGTSAQIASVVETIRAIADQTNLLALNAAIEAARAGEHGRGFAVVADEVRKLADDTGRAAVQARDMVDGVRGQMATALGRMQQGASRLQGVGDLSRTALDSVDRIVAAAEGAEGLTERMAGRADEQRRRIAGLRDEFGAVAEIADRNGEGASAVADAAALQAETLEQIEQATASLADVSERLTGYIARLHEVS</sequence>
<feature type="transmembrane region" description="Helical" evidence="3">
    <location>
        <begin position="20"/>
        <end position="37"/>
    </location>
</feature>
<evidence type="ECO:0000313" key="5">
    <source>
        <dbReference type="EMBL" id="MBB6073219.1"/>
    </source>
</evidence>
<evidence type="ECO:0000256" key="3">
    <source>
        <dbReference type="SAM" id="Phobius"/>
    </source>
</evidence>
<dbReference type="GO" id="GO:0007165">
    <property type="term" value="P:signal transduction"/>
    <property type="evidence" value="ECO:0007669"/>
    <property type="project" value="UniProtKB-KW"/>
</dbReference>
<protein>
    <submittedName>
        <fullName evidence="5">Methyl-accepting chemotaxis protein</fullName>
    </submittedName>
</protein>
<feature type="transmembrane region" description="Helical" evidence="3">
    <location>
        <begin position="44"/>
        <end position="63"/>
    </location>
</feature>
<keyword evidence="6" id="KW-1185">Reference proteome</keyword>
<dbReference type="SUPFAM" id="SSF55781">
    <property type="entry name" value="GAF domain-like"/>
    <property type="match status" value="1"/>
</dbReference>
<dbReference type="RefSeq" id="WP_205762055.1">
    <property type="nucleotide sequence ID" value="NZ_JABDTL010000002.1"/>
</dbReference>
<feature type="transmembrane region" description="Helical" evidence="3">
    <location>
        <begin position="109"/>
        <end position="133"/>
    </location>
</feature>
<dbReference type="PROSITE" id="PS50111">
    <property type="entry name" value="CHEMOTAXIS_TRANSDUC_2"/>
    <property type="match status" value="1"/>
</dbReference>
<dbReference type="Pfam" id="PF13492">
    <property type="entry name" value="GAF_3"/>
    <property type="match status" value="1"/>
</dbReference>
<dbReference type="Gene3D" id="3.30.450.40">
    <property type="match status" value="1"/>
</dbReference>
<keyword evidence="3" id="KW-0812">Transmembrane</keyword>
<dbReference type="Pfam" id="PF00015">
    <property type="entry name" value="MCPsignal"/>
    <property type="match status" value="1"/>
</dbReference>
<dbReference type="InterPro" id="IPR029016">
    <property type="entry name" value="GAF-like_dom_sf"/>
</dbReference>
<dbReference type="InterPro" id="IPR003018">
    <property type="entry name" value="GAF"/>
</dbReference>
<dbReference type="AlphaFoldDB" id="A0A841H658"/>
<reference evidence="5 6" key="1">
    <citation type="submission" date="2020-08" db="EMBL/GenBank/DDBJ databases">
        <title>Genomic Encyclopedia of Type Strains, Phase IV (KMG-IV): sequencing the most valuable type-strain genomes for metagenomic binning, comparative biology and taxonomic classification.</title>
        <authorList>
            <person name="Goeker M."/>
        </authorList>
    </citation>
    <scope>NUCLEOTIDE SEQUENCE [LARGE SCALE GENOMIC DNA]</scope>
    <source>
        <strain evidence="5 6">DSM 29007</strain>
    </source>
</reference>
<feature type="transmembrane region" description="Helical" evidence="3">
    <location>
        <begin position="225"/>
        <end position="243"/>
    </location>
</feature>
<dbReference type="Gene3D" id="1.10.287.950">
    <property type="entry name" value="Methyl-accepting chemotaxis protein"/>
    <property type="match status" value="1"/>
</dbReference>
<feature type="domain" description="Methyl-accepting transducer" evidence="4">
    <location>
        <begin position="417"/>
        <end position="688"/>
    </location>
</feature>
<dbReference type="Proteomes" id="UP000582837">
    <property type="component" value="Unassembled WGS sequence"/>
</dbReference>
<gene>
    <name evidence="5" type="ORF">HNQ61_004886</name>
</gene>
<organism evidence="5 6">
    <name type="scientific">Longimicrobium terrae</name>
    <dbReference type="NCBI Taxonomy" id="1639882"/>
    <lineage>
        <taxon>Bacteria</taxon>
        <taxon>Pseudomonadati</taxon>
        <taxon>Gemmatimonadota</taxon>
        <taxon>Longimicrobiia</taxon>
        <taxon>Longimicrobiales</taxon>
        <taxon>Longimicrobiaceae</taxon>
        <taxon>Longimicrobium</taxon>
    </lineage>
</organism>
<comment type="caution">
    <text evidence="5">The sequence shown here is derived from an EMBL/GenBank/DDBJ whole genome shotgun (WGS) entry which is preliminary data.</text>
</comment>
<dbReference type="InterPro" id="IPR004089">
    <property type="entry name" value="MCPsignal_dom"/>
</dbReference>
<dbReference type="SUPFAM" id="SSF58104">
    <property type="entry name" value="Methyl-accepting chemotaxis protein (MCP) signaling domain"/>
    <property type="match status" value="1"/>
</dbReference>
<feature type="transmembrane region" description="Helical" evidence="3">
    <location>
        <begin position="69"/>
        <end position="97"/>
    </location>
</feature>
<keyword evidence="1 2" id="KW-0807">Transducer</keyword>
<evidence type="ECO:0000259" key="4">
    <source>
        <dbReference type="PROSITE" id="PS50111"/>
    </source>
</evidence>
<dbReference type="EMBL" id="JACHIA010000022">
    <property type="protein sequence ID" value="MBB6073219.1"/>
    <property type="molecule type" value="Genomic_DNA"/>
</dbReference>
<keyword evidence="3" id="KW-1133">Transmembrane helix</keyword>
<accession>A0A841H658</accession>
<feature type="transmembrane region" description="Helical" evidence="3">
    <location>
        <begin position="153"/>
        <end position="178"/>
    </location>
</feature>
<dbReference type="GO" id="GO:0016020">
    <property type="term" value="C:membrane"/>
    <property type="evidence" value="ECO:0007669"/>
    <property type="project" value="InterPro"/>
</dbReference>
<proteinExistence type="predicted"/>
<evidence type="ECO:0000256" key="1">
    <source>
        <dbReference type="ARBA" id="ARBA00023224"/>
    </source>
</evidence>
<evidence type="ECO:0000256" key="2">
    <source>
        <dbReference type="PROSITE-ProRule" id="PRU00284"/>
    </source>
</evidence>
<dbReference type="PANTHER" id="PTHR32089:SF112">
    <property type="entry name" value="LYSOZYME-LIKE PROTEIN-RELATED"/>
    <property type="match status" value="1"/>
</dbReference>
<dbReference type="SMART" id="SM00283">
    <property type="entry name" value="MA"/>
    <property type="match status" value="1"/>
</dbReference>